<feature type="compositionally biased region" description="Polar residues" evidence="2">
    <location>
        <begin position="95"/>
        <end position="105"/>
    </location>
</feature>
<dbReference type="PRINTS" id="PR01217">
    <property type="entry name" value="PRICHEXTENSN"/>
</dbReference>
<dbReference type="PANTHER" id="PTHR47026:SF2">
    <property type="entry name" value="FLAGELLAR ASSOCIATED PROTEIN"/>
    <property type="match status" value="1"/>
</dbReference>
<feature type="region of interest" description="Disordered" evidence="2">
    <location>
        <begin position="1"/>
        <end position="72"/>
    </location>
</feature>
<comment type="caution">
    <text evidence="3">The sequence shown here is derived from an EMBL/GenBank/DDBJ whole genome shotgun (WGS) entry which is preliminary data.</text>
</comment>
<feature type="compositionally biased region" description="Acidic residues" evidence="2">
    <location>
        <begin position="417"/>
        <end position="446"/>
    </location>
</feature>
<keyword evidence="4" id="KW-1185">Reference proteome</keyword>
<sequence length="740" mass="82518">MENPKPPAKTKVKAGCKTPDVSTKAKVCPPPSASPLGDYCINKTPSASPYSATRPGSGPQVVPPLVGDLAPPRTSEGVAQVIETQRQSIPEVQSFQANEQPSKQLSFSAPSSQRQSESSSPSIVSSDCKYNFLKLLQPGNAGDISESRCCPYGDMQFPCSWFASPKYFHLCSTRRCCKSVCVFHDERKVCQCVGSKCNELGPRVSSNTLHGVRSVNDLRSWSVCCEDQRRYFLEQMLKSRGPVEEVHIEDDIPREASPMQIRYENLLNKKDDEIERLKKQILELQQKKTEAPPARKKSDPKTPPRKKSVEFQEEKPETPERKPSEPEPAPSPPRKKSSLVEPEPIPSPPRKKSSLVEPEPIPSPPRKKSSLVESEPIPSPPRKKSSVIEPESKESESEAVTTPPRRKSSGHQSLTQEVEEELFPEENETVTEEEVVEEVTEEEVTEEPTPTEAENYLSTRAEAFHALAPSPSQPLAPSPSQPLAPKEPPPPPTKQKSLPHFTPVEPGLLHEPGLRKKFVCNSCEKPPEKTCQLPPVFEEERGLPCDLDSDMPIEDPYNLIVKLDGNKIVKSQGGQVLEVLEPEELVAELEWLRESMMANGDRVHELEDALLNVTGQEGGLGVGYDYDQCGAQIEQLNSQLDVMREEHGFLESRLVEKEMNEKHLHTTLESTANQLNQYREDCERCRILLREAEEQIQTLVQRIMELEGKAGGMPSNMEQQQPRHPPGPCGQLAAYFNNNV</sequence>
<feature type="region of interest" description="Disordered" evidence="2">
    <location>
        <begin position="284"/>
        <end position="509"/>
    </location>
</feature>
<evidence type="ECO:0000313" key="3">
    <source>
        <dbReference type="EMBL" id="ODN05467.1"/>
    </source>
</evidence>
<dbReference type="STRING" id="48709.A0A1D2NJR2"/>
<evidence type="ECO:0000313" key="4">
    <source>
        <dbReference type="Proteomes" id="UP000094527"/>
    </source>
</evidence>
<organism evidence="3 4">
    <name type="scientific">Orchesella cincta</name>
    <name type="common">Springtail</name>
    <name type="synonym">Podura cincta</name>
    <dbReference type="NCBI Taxonomy" id="48709"/>
    <lineage>
        <taxon>Eukaryota</taxon>
        <taxon>Metazoa</taxon>
        <taxon>Ecdysozoa</taxon>
        <taxon>Arthropoda</taxon>
        <taxon>Hexapoda</taxon>
        <taxon>Collembola</taxon>
        <taxon>Entomobryomorpha</taxon>
        <taxon>Entomobryoidea</taxon>
        <taxon>Orchesellidae</taxon>
        <taxon>Orchesellinae</taxon>
        <taxon>Orchesella</taxon>
    </lineage>
</organism>
<protein>
    <submittedName>
        <fullName evidence="3">Uncharacterized protein</fullName>
    </submittedName>
</protein>
<dbReference type="PANTHER" id="PTHR47026">
    <property type="entry name" value="PIGMENTOSA GTPASE REGULATOR-LIKE PROTEIN, PUTATIVE-RELATED"/>
    <property type="match status" value="1"/>
</dbReference>
<proteinExistence type="predicted"/>
<dbReference type="EMBL" id="LJIJ01000022">
    <property type="protein sequence ID" value="ODN05467.1"/>
    <property type="molecule type" value="Genomic_DNA"/>
</dbReference>
<dbReference type="Proteomes" id="UP000094527">
    <property type="component" value="Unassembled WGS sequence"/>
</dbReference>
<accession>A0A1D2NJR2</accession>
<feature type="coiled-coil region" evidence="1">
    <location>
        <begin position="626"/>
        <end position="709"/>
    </location>
</feature>
<feature type="compositionally biased region" description="Pro residues" evidence="2">
    <location>
        <begin position="471"/>
        <end position="493"/>
    </location>
</feature>
<gene>
    <name evidence="3" type="ORF">Ocin01_01195</name>
</gene>
<keyword evidence="1" id="KW-0175">Coiled coil</keyword>
<evidence type="ECO:0000256" key="1">
    <source>
        <dbReference type="SAM" id="Coils"/>
    </source>
</evidence>
<evidence type="ECO:0000256" key="2">
    <source>
        <dbReference type="SAM" id="MobiDB-lite"/>
    </source>
</evidence>
<feature type="compositionally biased region" description="Basic and acidic residues" evidence="2">
    <location>
        <begin position="296"/>
        <end position="325"/>
    </location>
</feature>
<reference evidence="3 4" key="1">
    <citation type="journal article" date="2016" name="Genome Biol. Evol.">
        <title>Gene Family Evolution Reflects Adaptation to Soil Environmental Stressors in the Genome of the Collembolan Orchesella cincta.</title>
        <authorList>
            <person name="Faddeeva-Vakhrusheva A."/>
            <person name="Derks M.F."/>
            <person name="Anvar S.Y."/>
            <person name="Agamennone V."/>
            <person name="Suring W."/>
            <person name="Smit S."/>
            <person name="van Straalen N.M."/>
            <person name="Roelofs D."/>
        </authorList>
    </citation>
    <scope>NUCLEOTIDE SEQUENCE [LARGE SCALE GENOMIC DNA]</scope>
    <source>
        <tissue evidence="3">Mixed pool</tissue>
    </source>
</reference>
<feature type="region of interest" description="Disordered" evidence="2">
    <location>
        <begin position="95"/>
        <end position="125"/>
    </location>
</feature>
<dbReference type="AlphaFoldDB" id="A0A1D2NJR2"/>
<name>A0A1D2NJR2_ORCCI</name>
<feature type="compositionally biased region" description="Low complexity" evidence="2">
    <location>
        <begin position="106"/>
        <end position="125"/>
    </location>
</feature>